<dbReference type="AlphaFoldDB" id="A0A7V2SYA3"/>
<name>A0A7V2SYA3_LEUMU</name>
<comment type="caution">
    <text evidence="2">The sequence shown here is derived from an EMBL/GenBank/DDBJ whole genome shotgun (WGS) entry which is preliminary data.</text>
</comment>
<gene>
    <name evidence="2" type="ORF">ENJ51_00615</name>
</gene>
<organism evidence="2">
    <name type="scientific">Leucothrix mucor</name>
    <dbReference type="NCBI Taxonomy" id="45248"/>
    <lineage>
        <taxon>Bacteria</taxon>
        <taxon>Pseudomonadati</taxon>
        <taxon>Pseudomonadota</taxon>
        <taxon>Gammaproteobacteria</taxon>
        <taxon>Thiotrichales</taxon>
        <taxon>Thiotrichaceae</taxon>
        <taxon>Leucothrix</taxon>
    </lineage>
</organism>
<protein>
    <submittedName>
        <fullName evidence="2">DUF1726 domain-containing protein</fullName>
    </submittedName>
</protein>
<feature type="domain" description="TmcA/NAT10 N-terminal" evidence="1">
    <location>
        <begin position="6"/>
        <end position="99"/>
    </location>
</feature>
<dbReference type="EMBL" id="DRMS01000020">
    <property type="protein sequence ID" value="HFC91292.1"/>
    <property type="molecule type" value="Genomic_DNA"/>
</dbReference>
<dbReference type="Gene3D" id="3.40.50.11040">
    <property type="match status" value="1"/>
</dbReference>
<feature type="non-terminal residue" evidence="2">
    <location>
        <position position="99"/>
    </location>
</feature>
<dbReference type="Pfam" id="PF08351">
    <property type="entry name" value="TmcA_N"/>
    <property type="match status" value="1"/>
</dbReference>
<dbReference type="Proteomes" id="UP000885750">
    <property type="component" value="Unassembled WGS sequence"/>
</dbReference>
<sequence length="99" mass="10682">MPDIKTLHRQLVIISGTPSHCFQMAKDFTKNTNALWLSNTKTEAQKALAMSKATTVLGQEYQTVVFNAHNDSNTKIAFDANALGAVTGTIIGGGYLILL</sequence>
<evidence type="ECO:0000313" key="2">
    <source>
        <dbReference type="EMBL" id="HFC91292.1"/>
    </source>
</evidence>
<evidence type="ECO:0000259" key="1">
    <source>
        <dbReference type="Pfam" id="PF08351"/>
    </source>
</evidence>
<reference evidence="2" key="1">
    <citation type="journal article" date="2020" name="mSystems">
        <title>Genome- and Community-Level Interaction Insights into Carbon Utilization and Element Cycling Functions of Hydrothermarchaeota in Hydrothermal Sediment.</title>
        <authorList>
            <person name="Zhou Z."/>
            <person name="Liu Y."/>
            <person name="Xu W."/>
            <person name="Pan J."/>
            <person name="Luo Z.H."/>
            <person name="Li M."/>
        </authorList>
    </citation>
    <scope>NUCLEOTIDE SEQUENCE [LARGE SCALE GENOMIC DNA]</scope>
    <source>
        <strain evidence="2">HyVt-493</strain>
    </source>
</reference>
<accession>A0A7V2SYA3</accession>
<proteinExistence type="predicted"/>
<dbReference type="InterPro" id="IPR013562">
    <property type="entry name" value="TmcA/NAT10_N"/>
</dbReference>